<evidence type="ECO:0000313" key="3">
    <source>
        <dbReference type="Proteomes" id="UP000003560"/>
    </source>
</evidence>
<dbReference type="Pfam" id="PF01809">
    <property type="entry name" value="YidD"/>
    <property type="match status" value="1"/>
</dbReference>
<dbReference type="HAMAP" id="MF_00386">
    <property type="entry name" value="UPF0161_YidD"/>
    <property type="match status" value="1"/>
</dbReference>
<dbReference type="OrthoDB" id="9801753at2"/>
<dbReference type="GO" id="GO:0005886">
    <property type="term" value="C:plasma membrane"/>
    <property type="evidence" value="ECO:0007669"/>
    <property type="project" value="UniProtKB-SubCell"/>
</dbReference>
<dbReference type="PANTHER" id="PTHR33383:SF1">
    <property type="entry name" value="MEMBRANE PROTEIN INSERTION EFFICIENCY FACTOR-RELATED"/>
    <property type="match status" value="1"/>
</dbReference>
<dbReference type="HOGENOM" id="CLU_144811_6_0_11"/>
<accession>B6GDM8</accession>
<name>B6GDM8_9ACTN</name>
<sequence>MIKRFFLAAIHWYQRRISPVLPDACIYIPTCSQYAVEAIEKYGVVRGCWLGLRRILRCHPFHAGGYDPVP</sequence>
<keyword evidence="3" id="KW-1185">Reference proteome</keyword>
<keyword evidence="1" id="KW-1003">Cell membrane</keyword>
<organism evidence="2 3">
    <name type="scientific">Collinsella stercoris DSM 13279</name>
    <dbReference type="NCBI Taxonomy" id="445975"/>
    <lineage>
        <taxon>Bacteria</taxon>
        <taxon>Bacillati</taxon>
        <taxon>Actinomycetota</taxon>
        <taxon>Coriobacteriia</taxon>
        <taxon>Coriobacteriales</taxon>
        <taxon>Coriobacteriaceae</taxon>
        <taxon>Collinsella</taxon>
    </lineage>
</organism>
<dbReference type="AlphaFoldDB" id="B6GDM8"/>
<dbReference type="PANTHER" id="PTHR33383">
    <property type="entry name" value="MEMBRANE PROTEIN INSERTION EFFICIENCY FACTOR-RELATED"/>
    <property type="match status" value="1"/>
</dbReference>
<dbReference type="NCBIfam" id="TIGR00278">
    <property type="entry name" value="membrane protein insertion efficiency factor YidD"/>
    <property type="match status" value="1"/>
</dbReference>
<comment type="similarity">
    <text evidence="1">Belongs to the UPF0161 family.</text>
</comment>
<dbReference type="EMBL" id="ABXJ01000128">
    <property type="protein sequence ID" value="EEA89667.1"/>
    <property type="molecule type" value="Genomic_DNA"/>
</dbReference>
<comment type="function">
    <text evidence="1">Could be involved in insertion of integral membrane proteins into the membrane.</text>
</comment>
<reference evidence="2 3" key="1">
    <citation type="submission" date="2008-10" db="EMBL/GenBank/DDBJ databases">
        <title>Draft genome sequence of Collinsella stercoris (DSM 13279).</title>
        <authorList>
            <person name="Sudarsanam P."/>
            <person name="Ley R."/>
            <person name="Guruge J."/>
            <person name="Turnbaugh P.J."/>
            <person name="Mahowald M."/>
            <person name="Liep D."/>
            <person name="Gordon J."/>
        </authorList>
    </citation>
    <scope>NUCLEOTIDE SEQUENCE [LARGE SCALE GENOMIC DNA]</scope>
    <source>
        <strain evidence="2 3">DSM 13279</strain>
    </source>
</reference>
<keyword evidence="1" id="KW-0472">Membrane</keyword>
<reference evidence="2 3" key="2">
    <citation type="submission" date="2008-10" db="EMBL/GenBank/DDBJ databases">
        <authorList>
            <person name="Fulton L."/>
            <person name="Clifton S."/>
            <person name="Fulton B."/>
            <person name="Xu J."/>
            <person name="Minx P."/>
            <person name="Pepin K.H."/>
            <person name="Johnson M."/>
            <person name="Thiruvilangam P."/>
            <person name="Bhonagiri V."/>
            <person name="Nash W.E."/>
            <person name="Mardis E.R."/>
            <person name="Wilson R.K."/>
        </authorList>
    </citation>
    <scope>NUCLEOTIDE SEQUENCE [LARGE SCALE GENOMIC DNA]</scope>
    <source>
        <strain evidence="2 3">DSM 13279</strain>
    </source>
</reference>
<evidence type="ECO:0000313" key="2">
    <source>
        <dbReference type="EMBL" id="EEA89667.1"/>
    </source>
</evidence>
<dbReference type="eggNOG" id="COG0759">
    <property type="taxonomic scope" value="Bacteria"/>
</dbReference>
<protein>
    <recommendedName>
        <fullName evidence="1">Putative membrane protein insertion efficiency factor</fullName>
    </recommendedName>
</protein>
<comment type="caution">
    <text evidence="2">The sequence shown here is derived from an EMBL/GenBank/DDBJ whole genome shotgun (WGS) entry which is preliminary data.</text>
</comment>
<dbReference type="STRING" id="445975.COLSTE_02211"/>
<dbReference type="Proteomes" id="UP000003560">
    <property type="component" value="Unassembled WGS sequence"/>
</dbReference>
<dbReference type="RefSeq" id="WP_006721837.1">
    <property type="nucleotide sequence ID" value="NZ_CP085935.1"/>
</dbReference>
<evidence type="ECO:0000256" key="1">
    <source>
        <dbReference type="HAMAP-Rule" id="MF_00386"/>
    </source>
</evidence>
<comment type="subcellular location">
    <subcellularLocation>
        <location evidence="1">Cell membrane</location>
        <topology evidence="1">Peripheral membrane protein</topology>
        <orientation evidence="1">Cytoplasmic side</orientation>
    </subcellularLocation>
</comment>
<dbReference type="InterPro" id="IPR002696">
    <property type="entry name" value="Membr_insert_effic_factor_YidD"/>
</dbReference>
<gene>
    <name evidence="2" type="ORF">COLSTE_02211</name>
</gene>
<proteinExistence type="inferred from homology"/>
<dbReference type="GeneID" id="98002283"/>
<dbReference type="SMART" id="SM01234">
    <property type="entry name" value="Haemolytic"/>
    <property type="match status" value="1"/>
</dbReference>